<accession>A0A1I0CXI6</accession>
<dbReference type="RefSeq" id="WP_090442538.1">
    <property type="nucleotide sequence ID" value="NZ_FOHU01000006.1"/>
</dbReference>
<evidence type="ECO:0000256" key="2">
    <source>
        <dbReference type="ARBA" id="ARBA00005417"/>
    </source>
</evidence>
<sequence length="274" mass="31435">MDNIIIEFKNVHYQYPDGTKALKGINIKIPKGKKIVFLGPNGCGKSTTFLQMNGVLRPTEGDIYYKGQLVSNKKKPKKDLWKEVGFVFQDPEIQLFSANVYEEISFGPKNLGLSHEEIRERVEEAMKDTNVTDLQQKPVHYLSGGEKKRVSIADILAMDTEVILFDEPTTSLDPKHIEALMKILEELHEGGKTLIISTHDVNLAYGWGDYFYIMKEGAVLLEGDHQEVFKQKELLQKAHLEIPWILEIYQYLLDNNKTKVLQPPRNKEELLSYL</sequence>
<evidence type="ECO:0000256" key="8">
    <source>
        <dbReference type="ARBA" id="ARBA00023136"/>
    </source>
</evidence>
<dbReference type="PANTHER" id="PTHR43553">
    <property type="entry name" value="HEAVY METAL TRANSPORTER"/>
    <property type="match status" value="1"/>
</dbReference>
<dbReference type="AlphaFoldDB" id="A0A1I0CXI6"/>
<dbReference type="SMART" id="SM00382">
    <property type="entry name" value="AAA"/>
    <property type="match status" value="1"/>
</dbReference>
<dbReference type="EMBL" id="FOHU01000006">
    <property type="protein sequence ID" value="SET24154.1"/>
    <property type="molecule type" value="Genomic_DNA"/>
</dbReference>
<dbReference type="PROSITE" id="PS50893">
    <property type="entry name" value="ABC_TRANSPORTER_2"/>
    <property type="match status" value="1"/>
</dbReference>
<dbReference type="InterPro" id="IPR003593">
    <property type="entry name" value="AAA+_ATPase"/>
</dbReference>
<dbReference type="PANTHER" id="PTHR43553:SF24">
    <property type="entry name" value="ENERGY-COUPLING FACTOR TRANSPORTER ATP-BINDING PROTEIN ECFA1"/>
    <property type="match status" value="1"/>
</dbReference>
<keyword evidence="4 10" id="KW-1003">Cell membrane</keyword>
<evidence type="ECO:0000256" key="1">
    <source>
        <dbReference type="ARBA" id="ARBA00004202"/>
    </source>
</evidence>
<comment type="similarity">
    <text evidence="2 10">Belongs to the ABC transporter superfamily.</text>
</comment>
<keyword evidence="8 10" id="KW-0472">Membrane</keyword>
<feature type="domain" description="ABC transporter" evidence="11">
    <location>
        <begin position="6"/>
        <end position="241"/>
    </location>
</feature>
<dbReference type="InterPro" id="IPR027417">
    <property type="entry name" value="P-loop_NTPase"/>
</dbReference>
<evidence type="ECO:0000256" key="6">
    <source>
        <dbReference type="ARBA" id="ARBA00022840"/>
    </source>
</evidence>
<evidence type="ECO:0000256" key="7">
    <source>
        <dbReference type="ARBA" id="ARBA00022967"/>
    </source>
</evidence>
<evidence type="ECO:0000256" key="10">
    <source>
        <dbReference type="RuleBase" id="RU364103"/>
    </source>
</evidence>
<name>A0A1I0CXI6_9FIRM</name>
<dbReference type="GO" id="GO:0042626">
    <property type="term" value="F:ATPase-coupled transmembrane transporter activity"/>
    <property type="evidence" value="ECO:0007669"/>
    <property type="project" value="TreeGrafter"/>
</dbReference>
<evidence type="ECO:0000256" key="5">
    <source>
        <dbReference type="ARBA" id="ARBA00022741"/>
    </source>
</evidence>
<reference evidence="12 13" key="1">
    <citation type="submission" date="2016-10" db="EMBL/GenBank/DDBJ databases">
        <authorList>
            <person name="de Groot N.N."/>
        </authorList>
    </citation>
    <scope>NUCLEOTIDE SEQUENCE [LARGE SCALE GENOMIC DNA]</scope>
    <source>
        <strain evidence="12 13">DSM 18979</strain>
    </source>
</reference>
<dbReference type="SUPFAM" id="SSF52540">
    <property type="entry name" value="P-loop containing nucleoside triphosphate hydrolases"/>
    <property type="match status" value="1"/>
</dbReference>
<dbReference type="PROSITE" id="PS00211">
    <property type="entry name" value="ABC_TRANSPORTER_1"/>
    <property type="match status" value="1"/>
</dbReference>
<dbReference type="GO" id="GO:0016887">
    <property type="term" value="F:ATP hydrolysis activity"/>
    <property type="evidence" value="ECO:0007669"/>
    <property type="project" value="InterPro"/>
</dbReference>
<keyword evidence="13" id="KW-1185">Reference proteome</keyword>
<evidence type="ECO:0000313" key="13">
    <source>
        <dbReference type="Proteomes" id="UP000199568"/>
    </source>
</evidence>
<dbReference type="Proteomes" id="UP000199568">
    <property type="component" value="Unassembled WGS sequence"/>
</dbReference>
<dbReference type="FunFam" id="3.40.50.300:FF:000224">
    <property type="entry name" value="Energy-coupling factor transporter ATP-binding protein EcfA"/>
    <property type="match status" value="1"/>
</dbReference>
<dbReference type="CDD" id="cd03225">
    <property type="entry name" value="ABC_cobalt_CbiO_domain1"/>
    <property type="match status" value="1"/>
</dbReference>
<keyword evidence="3 10" id="KW-0813">Transport</keyword>
<dbReference type="GO" id="GO:0006824">
    <property type="term" value="P:cobalt ion transport"/>
    <property type="evidence" value="ECO:0007669"/>
    <property type="project" value="InterPro"/>
</dbReference>
<keyword evidence="6 10" id="KW-0067">ATP-binding</keyword>
<comment type="subcellular location">
    <subcellularLocation>
        <location evidence="1 10">Cell membrane</location>
        <topology evidence="1 10">Peripheral membrane protein</topology>
    </subcellularLocation>
</comment>
<protein>
    <recommendedName>
        <fullName evidence="10">ABC transporter ATP-binding protein</fullName>
    </recommendedName>
</protein>
<dbReference type="STRING" id="426128.SAMN05660297_01801"/>
<keyword evidence="7" id="KW-1278">Translocase</keyword>
<dbReference type="InterPro" id="IPR050095">
    <property type="entry name" value="ECF_ABC_transporter_ATP-bd"/>
</dbReference>
<dbReference type="InterPro" id="IPR017871">
    <property type="entry name" value="ABC_transporter-like_CS"/>
</dbReference>
<dbReference type="NCBIfam" id="TIGR01166">
    <property type="entry name" value="cbiO"/>
    <property type="match status" value="1"/>
</dbReference>
<evidence type="ECO:0000256" key="3">
    <source>
        <dbReference type="ARBA" id="ARBA00022448"/>
    </source>
</evidence>
<gene>
    <name evidence="12" type="ORF">SAMN05660297_01801</name>
</gene>
<comment type="function">
    <text evidence="10">Part of an ABC transporter complex. Responsible for energy coupling to the transport system.</text>
</comment>
<dbReference type="GO" id="GO:0005524">
    <property type="term" value="F:ATP binding"/>
    <property type="evidence" value="ECO:0007669"/>
    <property type="project" value="UniProtKB-UniRule"/>
</dbReference>
<dbReference type="OrthoDB" id="9784332at2"/>
<dbReference type="InterPro" id="IPR015856">
    <property type="entry name" value="ABC_transpr_CbiO/EcfA_su"/>
</dbReference>
<keyword evidence="5 10" id="KW-0547">Nucleotide-binding</keyword>
<evidence type="ECO:0000256" key="9">
    <source>
        <dbReference type="ARBA" id="ARBA00025157"/>
    </source>
</evidence>
<comment type="function">
    <text evidence="9">Probably part of an ABC transporter complex. Responsible for energy coupling to the transport system.</text>
</comment>
<dbReference type="GO" id="GO:0043190">
    <property type="term" value="C:ATP-binding cassette (ABC) transporter complex"/>
    <property type="evidence" value="ECO:0007669"/>
    <property type="project" value="TreeGrafter"/>
</dbReference>
<evidence type="ECO:0000259" key="11">
    <source>
        <dbReference type="PROSITE" id="PS50893"/>
    </source>
</evidence>
<dbReference type="Gene3D" id="3.40.50.300">
    <property type="entry name" value="P-loop containing nucleotide triphosphate hydrolases"/>
    <property type="match status" value="1"/>
</dbReference>
<dbReference type="InterPro" id="IPR005876">
    <property type="entry name" value="Co_trans_ATP-bd"/>
</dbReference>
<evidence type="ECO:0000256" key="4">
    <source>
        <dbReference type="ARBA" id="ARBA00022475"/>
    </source>
</evidence>
<proteinExistence type="inferred from homology"/>
<dbReference type="Pfam" id="PF00005">
    <property type="entry name" value="ABC_tran"/>
    <property type="match status" value="1"/>
</dbReference>
<dbReference type="InterPro" id="IPR003439">
    <property type="entry name" value="ABC_transporter-like_ATP-bd"/>
</dbReference>
<organism evidence="12 13">
    <name type="scientific">Natronincola peptidivorans</name>
    <dbReference type="NCBI Taxonomy" id="426128"/>
    <lineage>
        <taxon>Bacteria</taxon>
        <taxon>Bacillati</taxon>
        <taxon>Bacillota</taxon>
        <taxon>Clostridia</taxon>
        <taxon>Peptostreptococcales</taxon>
        <taxon>Natronincolaceae</taxon>
        <taxon>Natronincola</taxon>
    </lineage>
</organism>
<evidence type="ECO:0000313" key="12">
    <source>
        <dbReference type="EMBL" id="SET24154.1"/>
    </source>
</evidence>